<reference evidence="2" key="1">
    <citation type="submission" date="2016-10" db="EMBL/GenBank/DDBJ databases">
        <authorList>
            <person name="Varghese N."/>
            <person name="Submissions S."/>
        </authorList>
    </citation>
    <scope>NUCLEOTIDE SEQUENCE [LARGE SCALE GENOMIC DNA]</scope>
    <source>
        <strain evidence="2">CGMCC 1.6494</strain>
    </source>
</reference>
<dbReference type="AlphaFoldDB" id="A0A1H0I8T4"/>
<dbReference type="EMBL" id="FNII01000019">
    <property type="protein sequence ID" value="SDO27817.1"/>
    <property type="molecule type" value="Genomic_DNA"/>
</dbReference>
<protein>
    <submittedName>
        <fullName evidence="1">Uncharacterized protein</fullName>
    </submittedName>
</protein>
<organism evidence="1 2">
    <name type="scientific">Vreelandella arcis</name>
    <dbReference type="NCBI Taxonomy" id="416873"/>
    <lineage>
        <taxon>Bacteria</taxon>
        <taxon>Pseudomonadati</taxon>
        <taxon>Pseudomonadota</taxon>
        <taxon>Gammaproteobacteria</taxon>
        <taxon>Oceanospirillales</taxon>
        <taxon>Halomonadaceae</taxon>
        <taxon>Vreelandella</taxon>
    </lineage>
</organism>
<sequence>MFELAKWVVAQTNVRATKGYDGRIKDLSALSCSIRFEVKGILRGAPLSQ</sequence>
<keyword evidence="2" id="KW-1185">Reference proteome</keyword>
<accession>A0A1H0I8T4</accession>
<evidence type="ECO:0000313" key="1">
    <source>
        <dbReference type="EMBL" id="SDO27817.1"/>
    </source>
</evidence>
<gene>
    <name evidence="1" type="ORF">SAMN04487951_1192</name>
</gene>
<proteinExistence type="predicted"/>
<evidence type="ECO:0000313" key="2">
    <source>
        <dbReference type="Proteomes" id="UP000199677"/>
    </source>
</evidence>
<name>A0A1H0I8T4_9GAMM</name>
<dbReference type="Proteomes" id="UP000199677">
    <property type="component" value="Unassembled WGS sequence"/>
</dbReference>